<comment type="function">
    <text evidence="4">Required for resistance to DNA-damaging agents.</text>
</comment>
<reference evidence="6" key="2">
    <citation type="submission" date="2021-04" db="EMBL/GenBank/DDBJ databases">
        <authorList>
            <person name="Gilroy R."/>
        </authorList>
    </citation>
    <scope>NUCLEOTIDE SEQUENCE</scope>
    <source>
        <strain evidence="6">USASDec5-558</strain>
    </source>
</reference>
<keyword evidence="3" id="KW-0963">Cytoplasm</keyword>
<evidence type="ECO:0000256" key="4">
    <source>
        <dbReference type="ARBA" id="ARBA00037131"/>
    </source>
</evidence>
<evidence type="ECO:0000256" key="1">
    <source>
        <dbReference type="ARBA" id="ARBA00004496"/>
    </source>
</evidence>
<accession>A0A9D2B1T6</accession>
<name>A0A9D2B1T6_9GAMM</name>
<dbReference type="NCBIfam" id="NF008380">
    <property type="entry name" value="PRK11175.1"/>
    <property type="match status" value="1"/>
</dbReference>
<dbReference type="AlphaFoldDB" id="A0A9D2B1T6"/>
<dbReference type="PANTHER" id="PTHR47892:SF1">
    <property type="entry name" value="UNIVERSAL STRESS PROTEIN E"/>
    <property type="match status" value="1"/>
</dbReference>
<evidence type="ECO:0000256" key="2">
    <source>
        <dbReference type="ARBA" id="ARBA00008791"/>
    </source>
</evidence>
<comment type="caution">
    <text evidence="6">The sequence shown here is derived from an EMBL/GenBank/DDBJ whole genome shotgun (WGS) entry which is preliminary data.</text>
</comment>
<dbReference type="SUPFAM" id="SSF52402">
    <property type="entry name" value="Adenine nucleotide alpha hydrolases-like"/>
    <property type="match status" value="2"/>
</dbReference>
<organism evidence="6 7">
    <name type="scientific">Candidatus Anaerobiospirillum pullistercoris</name>
    <dbReference type="NCBI Taxonomy" id="2838452"/>
    <lineage>
        <taxon>Bacteria</taxon>
        <taxon>Pseudomonadati</taxon>
        <taxon>Pseudomonadota</taxon>
        <taxon>Gammaproteobacteria</taxon>
        <taxon>Aeromonadales</taxon>
        <taxon>Succinivibrionaceae</taxon>
        <taxon>Anaerobiospirillum</taxon>
    </lineage>
</organism>
<evidence type="ECO:0000313" key="7">
    <source>
        <dbReference type="Proteomes" id="UP000886829"/>
    </source>
</evidence>
<dbReference type="Pfam" id="PF00582">
    <property type="entry name" value="Usp"/>
    <property type="match status" value="2"/>
</dbReference>
<evidence type="ECO:0000259" key="5">
    <source>
        <dbReference type="Pfam" id="PF00582"/>
    </source>
</evidence>
<dbReference type="GO" id="GO:0005737">
    <property type="term" value="C:cytoplasm"/>
    <property type="evidence" value="ECO:0007669"/>
    <property type="project" value="UniProtKB-SubCell"/>
</dbReference>
<feature type="domain" description="UspA" evidence="5">
    <location>
        <begin position="4"/>
        <end position="147"/>
    </location>
</feature>
<proteinExistence type="inferred from homology"/>
<comment type="similarity">
    <text evidence="2">Belongs to the universal stress protein A family.</text>
</comment>
<evidence type="ECO:0000256" key="3">
    <source>
        <dbReference type="ARBA" id="ARBA00022490"/>
    </source>
</evidence>
<feature type="domain" description="UspA" evidence="5">
    <location>
        <begin position="174"/>
        <end position="300"/>
    </location>
</feature>
<dbReference type="EMBL" id="DXEV01000153">
    <property type="protein sequence ID" value="HIX57326.1"/>
    <property type="molecule type" value="Genomic_DNA"/>
</dbReference>
<dbReference type="Gene3D" id="3.40.50.12370">
    <property type="match status" value="1"/>
</dbReference>
<dbReference type="PANTHER" id="PTHR47892">
    <property type="entry name" value="UNIVERSAL STRESS PROTEIN E"/>
    <property type="match status" value="1"/>
</dbReference>
<dbReference type="InterPro" id="IPR006016">
    <property type="entry name" value="UspA"/>
</dbReference>
<dbReference type="Proteomes" id="UP000886829">
    <property type="component" value="Unassembled WGS sequence"/>
</dbReference>
<sequence>MRHFRKIMVIIEPKQMRQVALERAMALAHTGKGTHEIIAVMPINETAGNITSVLSIQNEDERKDAAIKKGEKWLQAYLSIHAMGFDIKTEVIWSKSVGKDITRLAHQEGVDLLIKAHEVHGMLDSVLFTPLDWQLLRHAPVPVLVAKDHIWHPTGIIAVALNMSDPDDVVTRMSHIRLLREAQELSRMMHAEIHLLTAIPPLVPPASIDLPGFTPDLLGDAALKEGCKAVLSFAARHKIPAEYCHIREGQPDEVIPTLCAELNPTVLFIGTSARKGVAVALVGNICERVTDNLDCDVAVITPKAVIERMPVSSEFISDNMA</sequence>
<protein>
    <submittedName>
        <fullName evidence="6">Universal stress protein UspE</fullName>
    </submittedName>
</protein>
<comment type="subcellular location">
    <subcellularLocation>
        <location evidence="1">Cytoplasm</location>
    </subcellularLocation>
</comment>
<gene>
    <name evidence="6" type="primary">uspE</name>
    <name evidence="6" type="ORF">H9850_07630</name>
</gene>
<reference evidence="6" key="1">
    <citation type="journal article" date="2021" name="PeerJ">
        <title>Extensive microbial diversity within the chicken gut microbiome revealed by metagenomics and culture.</title>
        <authorList>
            <person name="Gilroy R."/>
            <person name="Ravi A."/>
            <person name="Getino M."/>
            <person name="Pursley I."/>
            <person name="Horton D.L."/>
            <person name="Alikhan N.F."/>
            <person name="Baker D."/>
            <person name="Gharbi K."/>
            <person name="Hall N."/>
            <person name="Watson M."/>
            <person name="Adriaenssens E.M."/>
            <person name="Foster-Nyarko E."/>
            <person name="Jarju S."/>
            <person name="Secka A."/>
            <person name="Antonio M."/>
            <person name="Oren A."/>
            <person name="Chaudhuri R.R."/>
            <person name="La Ragione R."/>
            <person name="Hildebrand F."/>
            <person name="Pallen M.J."/>
        </authorList>
    </citation>
    <scope>NUCLEOTIDE SEQUENCE</scope>
    <source>
        <strain evidence="6">USASDec5-558</strain>
    </source>
</reference>
<evidence type="ECO:0000313" key="6">
    <source>
        <dbReference type="EMBL" id="HIX57326.1"/>
    </source>
</evidence>